<dbReference type="GO" id="GO:0006313">
    <property type="term" value="P:DNA transposition"/>
    <property type="evidence" value="ECO:0007669"/>
    <property type="project" value="InterPro"/>
</dbReference>
<dbReference type="InterPro" id="IPR002514">
    <property type="entry name" value="Transposase_8"/>
</dbReference>
<dbReference type="GO" id="GO:0003677">
    <property type="term" value="F:DNA binding"/>
    <property type="evidence" value="ECO:0007669"/>
    <property type="project" value="InterPro"/>
</dbReference>
<dbReference type="InterPro" id="IPR025948">
    <property type="entry name" value="HTH-like_dom"/>
</dbReference>
<comment type="caution">
    <text evidence="2">The sequence shown here is derived from an EMBL/GenBank/DDBJ whole genome shotgun (WGS) entry which is preliminary data.</text>
</comment>
<dbReference type="GO" id="GO:0015074">
    <property type="term" value="P:DNA integration"/>
    <property type="evidence" value="ECO:0007669"/>
    <property type="project" value="InterPro"/>
</dbReference>
<dbReference type="InterPro" id="IPR048020">
    <property type="entry name" value="Transpos_IS3"/>
</dbReference>
<dbReference type="Pfam" id="PF01527">
    <property type="entry name" value="HTH_Tnp_1"/>
    <property type="match status" value="1"/>
</dbReference>
<feature type="domain" description="Integrase catalytic" evidence="1">
    <location>
        <begin position="203"/>
        <end position="366"/>
    </location>
</feature>
<accession>A0A399R0G7</accession>
<dbReference type="GO" id="GO:0004803">
    <property type="term" value="F:transposase activity"/>
    <property type="evidence" value="ECO:0007669"/>
    <property type="project" value="InterPro"/>
</dbReference>
<dbReference type="AlphaFoldDB" id="A0A399R0G7"/>
<dbReference type="SUPFAM" id="SSF46689">
    <property type="entry name" value="Homeodomain-like"/>
    <property type="match status" value="1"/>
</dbReference>
<dbReference type="Proteomes" id="UP000265431">
    <property type="component" value="Unassembled WGS sequence"/>
</dbReference>
<dbReference type="PROSITE" id="PS50994">
    <property type="entry name" value="INTEGRASE"/>
    <property type="match status" value="1"/>
</dbReference>
<dbReference type="PANTHER" id="PTHR47515:SF1">
    <property type="entry name" value="BLR2054 PROTEIN"/>
    <property type="match status" value="1"/>
</dbReference>
<dbReference type="InterPro" id="IPR036397">
    <property type="entry name" value="RNaseH_sf"/>
</dbReference>
<reference evidence="2 3" key="1">
    <citation type="submission" date="2018-08" db="EMBL/GenBank/DDBJ databases">
        <title>Henriciella mobilis sp. nov., isolated from seawater.</title>
        <authorList>
            <person name="Cheng H."/>
            <person name="Wu Y.-H."/>
            <person name="Xu X.-W."/>
            <person name="Guo L.-L."/>
        </authorList>
    </citation>
    <scope>NUCLEOTIDE SEQUENCE [LARGE SCALE GENOMIC DNA]</scope>
    <source>
        <strain evidence="2 3">CCUG66934</strain>
    </source>
</reference>
<sequence>MGKRSTPEEIIAKLREVEVRLARGETTGQAVRSIGVTEQTYYRWRKEYGGLQVGQAKRMKEMEKENARLRRAISDLTLDNQILQEVVRGKFLSPSRKRKAVDHVVETLGATERRACRVMGQHRSTQRKPRVPRQDEDVLTAAIIALAERFGRYGYRRITALLRRDGWHVNEKRVYRIWRREGLKVPMKQPKRGRLWLNDGSCVRLRPAHKGHVWSYDFVQDRTHDDKVFRMLCVIDEFTRECLAIRVERKLNSRDVLDTLGELFVHHGPPEHIRSDNGPEFIATALREWLGRIGVRTLYIEPGSPWENGYCESFNSKLRDELLAREIFYDLREAKVLIETWRRHYNTARPHSSLGYRPPAPQAILPAAFISPYCVEVAA</sequence>
<dbReference type="OrthoDB" id="9813285at2"/>
<name>A0A399R0G7_9PROT</name>
<dbReference type="EMBL" id="QWGB01000005">
    <property type="protein sequence ID" value="RIJ23252.1"/>
    <property type="molecule type" value="Genomic_DNA"/>
</dbReference>
<dbReference type="Gene3D" id="3.30.420.10">
    <property type="entry name" value="Ribonuclease H-like superfamily/Ribonuclease H"/>
    <property type="match status" value="1"/>
</dbReference>
<dbReference type="InterPro" id="IPR012337">
    <property type="entry name" value="RNaseH-like_sf"/>
</dbReference>
<dbReference type="PANTHER" id="PTHR47515">
    <property type="entry name" value="LOW CALCIUM RESPONSE LOCUS PROTEIN T"/>
    <property type="match status" value="1"/>
</dbReference>
<gene>
    <name evidence="2" type="ORF">D1224_02940</name>
</gene>
<organism evidence="2 3">
    <name type="scientific">Henriciella barbarensis</name>
    <dbReference type="NCBI Taxonomy" id="86342"/>
    <lineage>
        <taxon>Bacteria</taxon>
        <taxon>Pseudomonadati</taxon>
        <taxon>Pseudomonadota</taxon>
        <taxon>Alphaproteobacteria</taxon>
        <taxon>Hyphomonadales</taxon>
        <taxon>Hyphomonadaceae</taxon>
        <taxon>Henriciella</taxon>
    </lineage>
</organism>
<dbReference type="SUPFAM" id="SSF53098">
    <property type="entry name" value="Ribonuclease H-like"/>
    <property type="match status" value="1"/>
</dbReference>
<dbReference type="InterPro" id="IPR001584">
    <property type="entry name" value="Integrase_cat-core"/>
</dbReference>
<evidence type="ECO:0000313" key="2">
    <source>
        <dbReference type="EMBL" id="RIJ23252.1"/>
    </source>
</evidence>
<dbReference type="NCBIfam" id="NF033516">
    <property type="entry name" value="transpos_IS3"/>
    <property type="match status" value="1"/>
</dbReference>
<dbReference type="InterPro" id="IPR009057">
    <property type="entry name" value="Homeodomain-like_sf"/>
</dbReference>
<keyword evidence="3" id="KW-1185">Reference proteome</keyword>
<proteinExistence type="predicted"/>
<protein>
    <submittedName>
        <fullName evidence="2">IS3 family transposase</fullName>
    </submittedName>
</protein>
<dbReference type="Pfam" id="PF13276">
    <property type="entry name" value="HTH_21"/>
    <property type="match status" value="1"/>
</dbReference>
<dbReference type="Pfam" id="PF13683">
    <property type="entry name" value="rve_3"/>
    <property type="match status" value="1"/>
</dbReference>
<evidence type="ECO:0000313" key="3">
    <source>
        <dbReference type="Proteomes" id="UP000265431"/>
    </source>
</evidence>
<evidence type="ECO:0000259" key="1">
    <source>
        <dbReference type="PROSITE" id="PS50994"/>
    </source>
</evidence>